<evidence type="ECO:0000313" key="9">
    <source>
        <dbReference type="EMBL" id="SES38105.1"/>
    </source>
</evidence>
<dbReference type="InterPro" id="IPR012693">
    <property type="entry name" value="ABC_transpr_PhnC"/>
</dbReference>
<keyword evidence="6" id="KW-1278">Translocase</keyword>
<keyword evidence="1" id="KW-0813">Transport</keyword>
<dbReference type="STRING" id="1464123.SAMN05444126_1527"/>
<keyword evidence="2" id="KW-1003">Cell membrane</keyword>
<evidence type="ECO:0000256" key="5">
    <source>
        <dbReference type="ARBA" id="ARBA00022885"/>
    </source>
</evidence>
<dbReference type="InterPro" id="IPR027417">
    <property type="entry name" value="P-loop_NTPase"/>
</dbReference>
<dbReference type="InterPro" id="IPR017871">
    <property type="entry name" value="ABC_transporter-like_CS"/>
</dbReference>
<sequence length="246" mass="27028">MLDLQNVFVKYQPGDLPALNDVTFQAERGEFICVLGRSGAGKSTLVRTINGLQRPSSGAVTVSGKNVAMLSSKEQRLLRADIGMIFQHFQLIPRLTARQNIYTGMFGRRPSWKNLAGIFSTADHRRASEAIESVGLAGFEQRRAENLSGGQKQRVGVARALVQNPLMLLGDEPVASLDPTTSNEIFQLLTDLHEQQDWLTIVNVHNIELAKKFASRIIGMKDGKIVFDGSPAEMTEAEVEAIYAST</sequence>
<evidence type="ECO:0000256" key="1">
    <source>
        <dbReference type="ARBA" id="ARBA00022448"/>
    </source>
</evidence>
<dbReference type="CDD" id="cd03256">
    <property type="entry name" value="ABC_PhnC_transporter"/>
    <property type="match status" value="1"/>
</dbReference>
<dbReference type="EMBL" id="FOGV01000052">
    <property type="protein sequence ID" value="SES38105.1"/>
    <property type="molecule type" value="Genomic_DNA"/>
</dbReference>
<dbReference type="Gene3D" id="3.40.50.300">
    <property type="entry name" value="P-loop containing nucleotide triphosphate hydrolases"/>
    <property type="match status" value="1"/>
</dbReference>
<comment type="caution">
    <text evidence="9">The sequence shown here is derived from an EMBL/GenBank/DDBJ whole genome shotgun (WGS) entry which is preliminary data.</text>
</comment>
<evidence type="ECO:0000256" key="6">
    <source>
        <dbReference type="ARBA" id="ARBA00022967"/>
    </source>
</evidence>
<dbReference type="Proteomes" id="UP000199318">
    <property type="component" value="Unassembled WGS sequence"/>
</dbReference>
<keyword evidence="3" id="KW-0547">Nucleotide-binding</keyword>
<dbReference type="GO" id="GO:0016887">
    <property type="term" value="F:ATP hydrolysis activity"/>
    <property type="evidence" value="ECO:0007669"/>
    <property type="project" value="InterPro"/>
</dbReference>
<dbReference type="RefSeq" id="WP_093075400.1">
    <property type="nucleotide sequence ID" value="NZ_FOGV01000052.1"/>
</dbReference>
<reference evidence="10" key="1">
    <citation type="submission" date="2016-10" db="EMBL/GenBank/DDBJ databases">
        <authorList>
            <person name="de Groot N.N."/>
        </authorList>
    </citation>
    <scope>NUCLEOTIDE SEQUENCE [LARGE SCALE GENOMIC DNA]</scope>
    <source>
        <strain evidence="10">10nlg</strain>
    </source>
</reference>
<evidence type="ECO:0000256" key="7">
    <source>
        <dbReference type="ARBA" id="ARBA00023136"/>
    </source>
</evidence>
<dbReference type="Pfam" id="PF00005">
    <property type="entry name" value="ABC_tran"/>
    <property type="match status" value="1"/>
</dbReference>
<feature type="domain" description="ABC transporter" evidence="8">
    <location>
        <begin position="2"/>
        <end position="244"/>
    </location>
</feature>
<dbReference type="InterPro" id="IPR003593">
    <property type="entry name" value="AAA+_ATPase"/>
</dbReference>
<dbReference type="PROSITE" id="PS00211">
    <property type="entry name" value="ABC_TRANSPORTER_1"/>
    <property type="match status" value="1"/>
</dbReference>
<evidence type="ECO:0000256" key="4">
    <source>
        <dbReference type="ARBA" id="ARBA00022840"/>
    </source>
</evidence>
<dbReference type="PANTHER" id="PTHR43166:SF6">
    <property type="entry name" value="PHOSPHONATES IMPORT ATP-BINDING PROTEIN PHNC"/>
    <property type="match status" value="1"/>
</dbReference>
<dbReference type="OrthoDB" id="9802264at2"/>
<dbReference type="SMART" id="SM00382">
    <property type="entry name" value="AAA"/>
    <property type="match status" value="1"/>
</dbReference>
<keyword evidence="7" id="KW-0472">Membrane</keyword>
<keyword evidence="5" id="KW-0918">Phosphonate transport</keyword>
<evidence type="ECO:0000256" key="3">
    <source>
        <dbReference type="ARBA" id="ARBA00022741"/>
    </source>
</evidence>
<dbReference type="GO" id="GO:0015416">
    <property type="term" value="F:ABC-type phosphonate transporter activity"/>
    <property type="evidence" value="ECO:0007669"/>
    <property type="project" value="InterPro"/>
</dbReference>
<dbReference type="PROSITE" id="PS50893">
    <property type="entry name" value="ABC_TRANSPORTER_2"/>
    <property type="match status" value="1"/>
</dbReference>
<evidence type="ECO:0000313" key="10">
    <source>
        <dbReference type="Proteomes" id="UP000199318"/>
    </source>
</evidence>
<dbReference type="InterPro" id="IPR050086">
    <property type="entry name" value="MetN_ABC_transporter-like"/>
</dbReference>
<dbReference type="SUPFAM" id="SSF52540">
    <property type="entry name" value="P-loop containing nucleoside triphosphate hydrolases"/>
    <property type="match status" value="1"/>
</dbReference>
<dbReference type="AlphaFoldDB" id="A0A1H9WW83"/>
<evidence type="ECO:0000259" key="8">
    <source>
        <dbReference type="PROSITE" id="PS50893"/>
    </source>
</evidence>
<gene>
    <name evidence="9" type="ORF">SAMN05444126_1527</name>
</gene>
<dbReference type="InterPro" id="IPR003439">
    <property type="entry name" value="ABC_transporter-like_ATP-bd"/>
</dbReference>
<organism evidence="9 10">
    <name type="scientific">Salisediminibacterium halotolerans</name>
    <dbReference type="NCBI Taxonomy" id="517425"/>
    <lineage>
        <taxon>Bacteria</taxon>
        <taxon>Bacillati</taxon>
        <taxon>Bacillota</taxon>
        <taxon>Bacilli</taxon>
        <taxon>Bacillales</taxon>
        <taxon>Bacillaceae</taxon>
        <taxon>Salisediminibacterium</taxon>
    </lineage>
</organism>
<proteinExistence type="predicted"/>
<dbReference type="NCBIfam" id="TIGR02315">
    <property type="entry name" value="ABC_phnC"/>
    <property type="match status" value="1"/>
</dbReference>
<keyword evidence="4 9" id="KW-0067">ATP-binding</keyword>
<protein>
    <submittedName>
        <fullName evidence="9">Phosphonate transport system ATP-binding protein</fullName>
    </submittedName>
</protein>
<dbReference type="GO" id="GO:0005524">
    <property type="term" value="F:ATP binding"/>
    <property type="evidence" value="ECO:0007669"/>
    <property type="project" value="UniProtKB-KW"/>
</dbReference>
<evidence type="ECO:0000256" key="2">
    <source>
        <dbReference type="ARBA" id="ARBA00022475"/>
    </source>
</evidence>
<keyword evidence="10" id="KW-1185">Reference proteome</keyword>
<name>A0A1H9WW83_9BACI</name>
<accession>A0A1H9WW83</accession>
<dbReference type="PANTHER" id="PTHR43166">
    <property type="entry name" value="AMINO ACID IMPORT ATP-BINDING PROTEIN"/>
    <property type="match status" value="1"/>
</dbReference>
<dbReference type="GO" id="GO:0016020">
    <property type="term" value="C:membrane"/>
    <property type="evidence" value="ECO:0007669"/>
    <property type="project" value="InterPro"/>
</dbReference>